<dbReference type="Pfam" id="PF13532">
    <property type="entry name" value="2OG-FeII_Oxy_2"/>
    <property type="match status" value="1"/>
</dbReference>
<evidence type="ECO:0000256" key="1">
    <source>
        <dbReference type="ARBA" id="ARBA00001954"/>
    </source>
</evidence>
<feature type="binding site" evidence="9">
    <location>
        <begin position="64"/>
        <end position="66"/>
    </location>
    <ligand>
        <name>substrate</name>
    </ligand>
</feature>
<evidence type="ECO:0000256" key="9">
    <source>
        <dbReference type="PIRSR" id="PIRSR632852-1"/>
    </source>
</evidence>
<dbReference type="AlphaFoldDB" id="A0A2P7MT76"/>
<sequence length="214" mass="24183">MAEVQAPGLHLRHWPAWLAPSAAAELLERLQLEVPWKQEAITIYGRRHLLPRLTCWMADPGCGYSYSGLANAIEPWSPAAAELRDALQVLTGWRFNSLLLNRYRDGRDAMGWHADDEPELEPTAPIASLSLGAPRDFRLRPQPSPRNRAAVASGACQLPAGFDHCTPFNIPLHNGDLLLMEPPTQLWWQHALPRRLRLQQQRLNLTFRVVRALT</sequence>
<keyword evidence="12" id="KW-1185">Reference proteome</keyword>
<feature type="binding site" evidence="9">
    <location>
        <position position="101"/>
    </location>
    <ligand>
        <name>2-oxoglutarate</name>
        <dbReference type="ChEBI" id="CHEBI:16810"/>
    </ligand>
</feature>
<gene>
    <name evidence="11" type="ORF">C7K55_10530</name>
</gene>
<comment type="caution">
    <text evidence="11">The sequence shown here is derived from an EMBL/GenBank/DDBJ whole genome shotgun (WGS) entry which is preliminary data.</text>
</comment>
<dbReference type="GO" id="GO:0051747">
    <property type="term" value="F:cytosine C-5 DNA demethylase activity"/>
    <property type="evidence" value="ECO:0007669"/>
    <property type="project" value="TreeGrafter"/>
</dbReference>
<dbReference type="InterPro" id="IPR037151">
    <property type="entry name" value="AlkB-like_sf"/>
</dbReference>
<evidence type="ECO:0000313" key="12">
    <source>
        <dbReference type="Proteomes" id="UP000243002"/>
    </source>
</evidence>
<feature type="binding site" evidence="9">
    <location>
        <position position="208"/>
    </location>
    <ligand>
        <name>2-oxoglutarate</name>
        <dbReference type="ChEBI" id="CHEBI:16810"/>
    </ligand>
</feature>
<feature type="binding site" evidence="9">
    <location>
        <position position="202"/>
    </location>
    <ligand>
        <name>2-oxoglutarate</name>
        <dbReference type="ChEBI" id="CHEBI:16810"/>
    </ligand>
</feature>
<dbReference type="GO" id="GO:0006307">
    <property type="term" value="P:DNA alkylation repair"/>
    <property type="evidence" value="ECO:0007669"/>
    <property type="project" value="TreeGrafter"/>
</dbReference>
<keyword evidence="2" id="KW-0479">Metal-binding</keyword>
<comment type="cofactor">
    <cofactor evidence="1">
        <name>Fe(2+)</name>
        <dbReference type="ChEBI" id="CHEBI:29033"/>
    </cofactor>
</comment>
<evidence type="ECO:0000259" key="10">
    <source>
        <dbReference type="PROSITE" id="PS51471"/>
    </source>
</evidence>
<keyword evidence="5 11" id="KW-0223">Dioxygenase</keyword>
<dbReference type="EMBL" id="PXXO01000012">
    <property type="protein sequence ID" value="PSJ04433.1"/>
    <property type="molecule type" value="Genomic_DNA"/>
</dbReference>
<dbReference type="PROSITE" id="PS51471">
    <property type="entry name" value="FE2OG_OXY"/>
    <property type="match status" value="1"/>
</dbReference>
<evidence type="ECO:0000256" key="6">
    <source>
        <dbReference type="ARBA" id="ARBA00023002"/>
    </source>
</evidence>
<dbReference type="InterPro" id="IPR032852">
    <property type="entry name" value="ALKBH2"/>
</dbReference>
<feature type="binding site" evidence="9">
    <location>
        <position position="103"/>
    </location>
    <ligand>
        <name>2-oxoglutarate</name>
        <dbReference type="ChEBI" id="CHEBI:16810"/>
    </ligand>
</feature>
<keyword evidence="4" id="KW-0460">Magnesium</keyword>
<proteinExistence type="predicted"/>
<feature type="binding site" evidence="9">
    <location>
        <position position="113"/>
    </location>
    <ligand>
        <name>2-oxoglutarate</name>
        <dbReference type="ChEBI" id="CHEBI:16810"/>
    </ligand>
</feature>
<dbReference type="Proteomes" id="UP000243002">
    <property type="component" value="Unassembled WGS sequence"/>
</dbReference>
<dbReference type="PANTHER" id="PTHR31573">
    <property type="entry name" value="ALPHA-KETOGLUTARATE-DEPENDENT DIOXYGENASE ALKB HOMOLOG 2"/>
    <property type="match status" value="1"/>
</dbReference>
<dbReference type="OrthoDB" id="190276at2"/>
<reference evidence="11 12" key="1">
    <citation type="journal article" date="2018" name="Environ. Microbiol.">
        <title>Ecological and genomic features of two widespread freshwater picocyanobacteria.</title>
        <authorList>
            <person name="Cabello-Yeves P.J."/>
            <person name="Picazo A."/>
            <person name="Camacho A."/>
            <person name="Callieri C."/>
            <person name="Rosselli R."/>
            <person name="Roda-Garcia J.J."/>
            <person name="Coutinho F.H."/>
            <person name="Rodriguez-Valera F."/>
        </authorList>
    </citation>
    <scope>NUCLEOTIDE SEQUENCE [LARGE SCALE GENOMIC DNA]</scope>
    <source>
        <strain evidence="11 12">Tous</strain>
    </source>
</reference>
<accession>A0A2P7MT76</accession>
<dbReference type="FunFam" id="2.60.120.590:FF:000004">
    <property type="entry name" value="DNA oxidative demethylase ALKBH2"/>
    <property type="match status" value="1"/>
</dbReference>
<feature type="binding site" evidence="9">
    <location>
        <position position="190"/>
    </location>
    <ligand>
        <name>2-oxoglutarate</name>
        <dbReference type="ChEBI" id="CHEBI:16810"/>
    </ligand>
</feature>
<evidence type="ECO:0000313" key="11">
    <source>
        <dbReference type="EMBL" id="PSJ04433.1"/>
    </source>
</evidence>
<evidence type="ECO:0000256" key="7">
    <source>
        <dbReference type="ARBA" id="ARBA00023004"/>
    </source>
</evidence>
<organism evidence="11 12">
    <name type="scientific">Cyanobium usitatum str. Tous</name>
    <dbReference type="NCBI Taxonomy" id="2116684"/>
    <lineage>
        <taxon>Bacteria</taxon>
        <taxon>Bacillati</taxon>
        <taxon>Cyanobacteriota</taxon>
        <taxon>Cyanophyceae</taxon>
        <taxon>Synechococcales</taxon>
        <taxon>Prochlorococcaceae</taxon>
        <taxon>Cyanobium</taxon>
    </lineage>
</organism>
<dbReference type="GO" id="GO:0035516">
    <property type="term" value="F:broad specificity oxidative DNA demethylase activity"/>
    <property type="evidence" value="ECO:0007669"/>
    <property type="project" value="TreeGrafter"/>
</dbReference>
<dbReference type="InterPro" id="IPR005123">
    <property type="entry name" value="Oxoglu/Fe-dep_dioxygenase_dom"/>
</dbReference>
<dbReference type="InterPro" id="IPR027450">
    <property type="entry name" value="AlkB-like"/>
</dbReference>
<evidence type="ECO:0000256" key="5">
    <source>
        <dbReference type="ARBA" id="ARBA00022964"/>
    </source>
</evidence>
<dbReference type="GO" id="GO:0008198">
    <property type="term" value="F:ferrous iron binding"/>
    <property type="evidence" value="ECO:0007669"/>
    <property type="project" value="TreeGrafter"/>
</dbReference>
<feature type="domain" description="Fe2OG dioxygenase" evidence="10">
    <location>
        <begin position="94"/>
        <end position="211"/>
    </location>
</feature>
<evidence type="ECO:0000256" key="8">
    <source>
        <dbReference type="ARBA" id="ARBA00023204"/>
    </source>
</evidence>
<feature type="binding site" evidence="9">
    <location>
        <position position="116"/>
    </location>
    <ligand>
        <name>substrate</name>
    </ligand>
</feature>
<dbReference type="RefSeq" id="WP_106632686.1">
    <property type="nucleotide sequence ID" value="NZ_PXXO01000012.1"/>
</dbReference>
<dbReference type="Gene3D" id="2.60.120.590">
    <property type="entry name" value="Alpha-ketoglutarate-dependent dioxygenase AlkB-like"/>
    <property type="match status" value="1"/>
</dbReference>
<protein>
    <submittedName>
        <fullName evidence="11">Alpha-ketoglutarate-dependent dioxygenase AlkB</fullName>
    </submittedName>
</protein>
<dbReference type="SUPFAM" id="SSF51197">
    <property type="entry name" value="Clavaminate synthase-like"/>
    <property type="match status" value="1"/>
</dbReference>
<keyword evidence="3" id="KW-0227">DNA damage</keyword>
<dbReference type="PANTHER" id="PTHR31573:SF1">
    <property type="entry name" value="DNA OXIDATIVE DEMETHYLASE ALKBH2"/>
    <property type="match status" value="1"/>
</dbReference>
<evidence type="ECO:0000256" key="3">
    <source>
        <dbReference type="ARBA" id="ARBA00022763"/>
    </source>
</evidence>
<keyword evidence="6" id="KW-0560">Oxidoreductase</keyword>
<name>A0A2P7MT76_9CYAN</name>
<evidence type="ECO:0000256" key="4">
    <source>
        <dbReference type="ARBA" id="ARBA00022842"/>
    </source>
</evidence>
<keyword evidence="8" id="KW-0234">DNA repair</keyword>
<feature type="binding site" evidence="9">
    <location>
        <position position="206"/>
    </location>
    <ligand>
        <name>2-oxoglutarate</name>
        <dbReference type="ChEBI" id="CHEBI:16810"/>
    </ligand>
</feature>
<evidence type="ECO:0000256" key="2">
    <source>
        <dbReference type="ARBA" id="ARBA00022723"/>
    </source>
</evidence>
<keyword evidence="7" id="KW-0408">Iron</keyword>